<reference evidence="1" key="1">
    <citation type="journal article" date="2021" name="Proc. Natl. Acad. Sci. U.S.A.">
        <title>A Catalog of Tens of Thousands of Viruses from Human Metagenomes Reveals Hidden Associations with Chronic Diseases.</title>
        <authorList>
            <person name="Tisza M.J."/>
            <person name="Buck C.B."/>
        </authorList>
    </citation>
    <scope>NUCLEOTIDE SEQUENCE</scope>
    <source>
        <strain evidence="1">CtXof7</strain>
    </source>
</reference>
<accession>A0A8S5SGR9</accession>
<evidence type="ECO:0000313" key="1">
    <source>
        <dbReference type="EMBL" id="DAF50236.1"/>
    </source>
</evidence>
<protein>
    <submittedName>
        <fullName evidence="1">Uncharacterized protein</fullName>
    </submittedName>
</protein>
<dbReference type="EMBL" id="BK032594">
    <property type="protein sequence ID" value="DAF50236.1"/>
    <property type="molecule type" value="Genomic_DNA"/>
</dbReference>
<proteinExistence type="predicted"/>
<sequence>MNTVSYITDTNTDRFARYLIVDGERETAEEWFEKSLPGDEIEDLREALIEAAVRMSGEDRELLASNGFKIAEIPLAYTEADDDRVFGEYNVFDGGRDGIYNAIAAECESQALTDGYASIWETLTVLEEIGGNVARFLD</sequence>
<organism evidence="1">
    <name type="scientific">Siphoviridae sp. ctXof7</name>
    <dbReference type="NCBI Taxonomy" id="2827888"/>
    <lineage>
        <taxon>Viruses</taxon>
        <taxon>Duplodnaviria</taxon>
        <taxon>Heunggongvirae</taxon>
        <taxon>Uroviricota</taxon>
        <taxon>Caudoviricetes</taxon>
    </lineage>
</organism>
<name>A0A8S5SGR9_9CAUD</name>